<keyword evidence="1" id="KW-0175">Coiled coil</keyword>
<name>A0A9W6VR50_9ACTN</name>
<evidence type="ECO:0000256" key="2">
    <source>
        <dbReference type="SAM" id="MobiDB-lite"/>
    </source>
</evidence>
<gene>
    <name evidence="3" type="ORF">Airi01_101000</name>
</gene>
<evidence type="ECO:0000313" key="4">
    <source>
        <dbReference type="Proteomes" id="UP001165135"/>
    </source>
</evidence>
<organism evidence="3 4">
    <name type="scientific">Actinoallomurus iriomotensis</name>
    <dbReference type="NCBI Taxonomy" id="478107"/>
    <lineage>
        <taxon>Bacteria</taxon>
        <taxon>Bacillati</taxon>
        <taxon>Actinomycetota</taxon>
        <taxon>Actinomycetes</taxon>
        <taxon>Streptosporangiales</taxon>
        <taxon>Thermomonosporaceae</taxon>
        <taxon>Actinoallomurus</taxon>
    </lineage>
</organism>
<dbReference type="AlphaFoldDB" id="A0A9W6VR50"/>
<proteinExistence type="predicted"/>
<dbReference type="EMBL" id="BSTJ01000023">
    <property type="protein sequence ID" value="GLY81833.1"/>
    <property type="molecule type" value="Genomic_DNA"/>
</dbReference>
<evidence type="ECO:0000313" key="3">
    <source>
        <dbReference type="EMBL" id="GLY81833.1"/>
    </source>
</evidence>
<protein>
    <submittedName>
        <fullName evidence="3">Uncharacterized protein</fullName>
    </submittedName>
</protein>
<feature type="coiled-coil region" evidence="1">
    <location>
        <begin position="866"/>
        <end position="893"/>
    </location>
</feature>
<dbReference type="RefSeq" id="WP_285636809.1">
    <property type="nucleotide sequence ID" value="NZ_BSTJ01000023.1"/>
</dbReference>
<comment type="caution">
    <text evidence="3">The sequence shown here is derived from an EMBL/GenBank/DDBJ whole genome shotgun (WGS) entry which is preliminary data.</text>
</comment>
<accession>A0A9W6VR50</accession>
<feature type="compositionally biased region" description="Basic and acidic residues" evidence="2">
    <location>
        <begin position="12"/>
        <end position="25"/>
    </location>
</feature>
<feature type="region of interest" description="Disordered" evidence="2">
    <location>
        <begin position="1"/>
        <end position="25"/>
    </location>
</feature>
<evidence type="ECO:0000256" key="1">
    <source>
        <dbReference type="SAM" id="Coils"/>
    </source>
</evidence>
<reference evidence="3" key="1">
    <citation type="submission" date="2023-03" db="EMBL/GenBank/DDBJ databases">
        <title>Actinoallomurus iriomotensis NBRC 103681.</title>
        <authorList>
            <person name="Ichikawa N."/>
            <person name="Sato H."/>
            <person name="Tonouchi N."/>
        </authorList>
    </citation>
    <scope>NUCLEOTIDE SEQUENCE</scope>
    <source>
        <strain evidence="3">NBRC 103681</strain>
    </source>
</reference>
<dbReference type="Proteomes" id="UP001165135">
    <property type="component" value="Unassembled WGS sequence"/>
</dbReference>
<sequence length="1139" mass="119865">MPGRDLTIGIDGDSHGVEDAFERSTDKAREYDRELARLERQQAAQERVTASAAAAVREYGSTMSRSALAAKKLGDESERAAQKAEKALIRADAAAKAAEEGILDEARAARIAEQAEQALARASLKAAEAHRAQARAADEAADQERQLARDAELAAAAQRLGALKASGAVKEHNKLVTDLRQKYGDLEKVGGEAFQLISKQGNAATKALNSSLSSFAESGPGMIAIVVGALAAVPFAANLAEGAISLGVGGALAGLGLKATYGDKQVQRALGNMTTHVKSETKKIAAPFEQTWLEIAKTGEEAFDKLEPTLKKDFAVLAPAVSKFASDAGVAAQRLAPAFDASSRAADRLLAALGGRLPDITGNLGRAIEIMADSAGKNAGGFADLVTNITALLPPLAHAIDLASRFGGVFSPMYDALTHGALSMDAMHDGLSKLSGGLIKTDDSLHMATGTFPSFSEQATIAAAKSNQLVTAQEAAALAADKLEAAMTDLTGKALGEREALGQYRQAITAMTQSLKDNGHAHGFATQKGAANELALDKVATQAQKVAVTLKAVGKDPAPFLEKARNQIVAMAEQMHYSAAQANILANRLLGITPVKLNVDDTDFMDKLHRAQGLTLDPKTGLLKGDNSDYFNKWLQGHNLKLDPKTGLFRGDNADYYNKWLKANGLKINPKTGVITGNTTKFWAAVHAIPSSVGSRYLDIYQRMHITKTVAYQNQREAISGYRPKATGGPIHRATGGPVQHLAGGGPSGPVVGPGSGTSDDIPVWLSNGEYVVRASQAKKYGGLLEAINQGKNGFASGGVVGYAGGGDVSPLSLSDVLQFWEDAVKPATKKDYDAAVKARKTQINQLKNAEDALYRARKRHDPRAIAAAERRIATEREDVAAATKKLTDVENRYKYAKYSPAKQLDVALALGIKDNASFIKNLQTLADRGAGDLANKLLAMGGAQAEKIAADAVKLNTKGLASLQGKVTQEQAQQNTLAALPNILTVRSALKTSGVTSWVALLNATGLDPASLATAVTLMASDLGKTASGAALIADMHAHGYARGGPIVGPAGTDRVPLWGTAGEYVVRKQPAAENRQLLDAINRGARIPALTIPVRGGDGAAADRPAPQINNTYLTQEMDVHQLANESARLTAWRLRK</sequence>